<evidence type="ECO:0000313" key="9">
    <source>
        <dbReference type="EMBL" id="RFZ84391.1"/>
    </source>
</evidence>
<dbReference type="InterPro" id="IPR011990">
    <property type="entry name" value="TPR-like_helical_dom_sf"/>
</dbReference>
<evidence type="ECO:0000256" key="2">
    <source>
        <dbReference type="ARBA" id="ARBA00006275"/>
    </source>
</evidence>
<dbReference type="AlphaFoldDB" id="A0A3E2NTZ8"/>
<feature type="signal peptide" evidence="6">
    <location>
        <begin position="1"/>
        <end position="16"/>
    </location>
</feature>
<evidence type="ECO:0000259" key="7">
    <source>
        <dbReference type="Pfam" id="PF07980"/>
    </source>
</evidence>
<dbReference type="InterPro" id="IPR012944">
    <property type="entry name" value="SusD_RagB_dom"/>
</dbReference>
<evidence type="ECO:0000256" key="6">
    <source>
        <dbReference type="SAM" id="SignalP"/>
    </source>
</evidence>
<dbReference type="Gene3D" id="1.25.40.390">
    <property type="match status" value="1"/>
</dbReference>
<dbReference type="OrthoDB" id="5694214at2"/>
<evidence type="ECO:0000256" key="1">
    <source>
        <dbReference type="ARBA" id="ARBA00004442"/>
    </source>
</evidence>
<keyword evidence="5" id="KW-0998">Cell outer membrane</keyword>
<organism evidence="9 10">
    <name type="scientific">Mucilaginibacter terrenus</name>
    <dbReference type="NCBI Taxonomy" id="2482727"/>
    <lineage>
        <taxon>Bacteria</taxon>
        <taxon>Pseudomonadati</taxon>
        <taxon>Bacteroidota</taxon>
        <taxon>Sphingobacteriia</taxon>
        <taxon>Sphingobacteriales</taxon>
        <taxon>Sphingobacteriaceae</taxon>
        <taxon>Mucilaginibacter</taxon>
    </lineage>
</organism>
<keyword evidence="10" id="KW-1185">Reference proteome</keyword>
<evidence type="ECO:0000259" key="8">
    <source>
        <dbReference type="Pfam" id="PF14322"/>
    </source>
</evidence>
<comment type="caution">
    <text evidence="9">The sequence shown here is derived from an EMBL/GenBank/DDBJ whole genome shotgun (WGS) entry which is preliminary data.</text>
</comment>
<feature type="chain" id="PRO_5017586704" evidence="6">
    <location>
        <begin position="17"/>
        <end position="543"/>
    </location>
</feature>
<keyword evidence="4" id="KW-0472">Membrane</keyword>
<comment type="similarity">
    <text evidence="2">Belongs to the SusD family.</text>
</comment>
<comment type="subcellular location">
    <subcellularLocation>
        <location evidence="1">Cell outer membrane</location>
    </subcellularLocation>
</comment>
<evidence type="ECO:0000256" key="5">
    <source>
        <dbReference type="ARBA" id="ARBA00023237"/>
    </source>
</evidence>
<dbReference type="GO" id="GO:0009279">
    <property type="term" value="C:cell outer membrane"/>
    <property type="evidence" value="ECO:0007669"/>
    <property type="project" value="UniProtKB-SubCell"/>
</dbReference>
<feature type="domain" description="SusD-like N-terminal" evidence="8">
    <location>
        <begin position="41"/>
        <end position="215"/>
    </location>
</feature>
<keyword evidence="3 6" id="KW-0732">Signal</keyword>
<name>A0A3E2NTZ8_9SPHI</name>
<accession>A0A3E2NTZ8</accession>
<protein>
    <submittedName>
        <fullName evidence="9">RagB/SusD family nutrient uptake outer membrane protein</fullName>
    </submittedName>
</protein>
<dbReference type="Pfam" id="PF14322">
    <property type="entry name" value="SusD-like_3"/>
    <property type="match status" value="1"/>
</dbReference>
<gene>
    <name evidence="9" type="ORF">DYU05_01845</name>
</gene>
<dbReference type="PROSITE" id="PS51257">
    <property type="entry name" value="PROKAR_LIPOPROTEIN"/>
    <property type="match status" value="1"/>
</dbReference>
<sequence>MRFFKKLLIVSVAVLAALGCKKLDIAPTDRFSDLTFWQVDANVYNALYNNYSLIYNSGLYFDAEALSDNAYSPSGDLNVIASGNATSQTGKFAGDWNNYYSAIKSCNIFLANIDKNTTLPAAVKTRLVAETRFIRAFEHFNLTKWYGDVPIVDHDATPEEAQTISRSPKAEVINFVVKELEAIVNDLPSKDAIPATENGRITKGAALALEARVLLYEGNRMADVVAICEKLMNDQGTNGSYGLETSYSALFSDPNVNKTTKESILSLQYVPTLRTWQNFWDFAPRTVGGRVSNMAPTQELVDDYIMLNGKGIKEAGSGYVETNPYVNRDPRLTATVVYDRYTWVNANNITKTIYIKPGTDPVQPGLDEYNAGSQAASATAYYWRKYYDPSALANFVSGNNLHLIRYAEILLDYAEAKQSLGQMDASVWAKTIGALRSRAGFTDAGALNYPVTGNMTNIIRRERRVELAMEGLRVDDIRRWKTAETAMNGYIHGAKFSNDQNTDNGYIRVQLRKFNPNRDYLWAIPAHDVDLNKNLVQNPGYTQ</sequence>
<dbReference type="EMBL" id="QWDE01000001">
    <property type="protein sequence ID" value="RFZ84391.1"/>
    <property type="molecule type" value="Genomic_DNA"/>
</dbReference>
<evidence type="ECO:0000256" key="4">
    <source>
        <dbReference type="ARBA" id="ARBA00023136"/>
    </source>
</evidence>
<dbReference type="RefSeq" id="WP_117381281.1">
    <property type="nucleotide sequence ID" value="NZ_QWDE01000001.1"/>
</dbReference>
<proteinExistence type="inferred from homology"/>
<dbReference type="Proteomes" id="UP000260823">
    <property type="component" value="Unassembled WGS sequence"/>
</dbReference>
<evidence type="ECO:0000313" key="10">
    <source>
        <dbReference type="Proteomes" id="UP000260823"/>
    </source>
</evidence>
<dbReference type="InterPro" id="IPR033985">
    <property type="entry name" value="SusD-like_N"/>
</dbReference>
<evidence type="ECO:0000256" key="3">
    <source>
        <dbReference type="ARBA" id="ARBA00022729"/>
    </source>
</evidence>
<dbReference type="Pfam" id="PF07980">
    <property type="entry name" value="SusD_RagB"/>
    <property type="match status" value="1"/>
</dbReference>
<feature type="domain" description="RagB/SusD" evidence="7">
    <location>
        <begin position="287"/>
        <end position="541"/>
    </location>
</feature>
<reference evidence="9 10" key="1">
    <citation type="submission" date="2018-08" db="EMBL/GenBank/DDBJ databases">
        <title>Mucilaginibacter terrae sp. nov., isolated from manganese diggings.</title>
        <authorList>
            <person name="Huang Y."/>
            <person name="Zhou Z."/>
        </authorList>
    </citation>
    <scope>NUCLEOTIDE SEQUENCE [LARGE SCALE GENOMIC DNA]</scope>
    <source>
        <strain evidence="9 10">ZH6</strain>
    </source>
</reference>
<dbReference type="SUPFAM" id="SSF48452">
    <property type="entry name" value="TPR-like"/>
    <property type="match status" value="1"/>
</dbReference>